<dbReference type="RefSeq" id="WP_038492061.1">
    <property type="nucleotide sequence ID" value="NZ_CP009962.1"/>
</dbReference>
<evidence type="ECO:0000313" key="1">
    <source>
        <dbReference type="EMBL" id="AIY43013.1"/>
    </source>
</evidence>
<protein>
    <submittedName>
        <fullName evidence="1">Uncharacterized protein</fullName>
    </submittedName>
</protein>
<accession>A0A0A1FE25</accession>
<proteinExistence type="predicted"/>
<organism evidence="1 2">
    <name type="scientific">Collimonas arenae</name>
    <dbReference type="NCBI Taxonomy" id="279058"/>
    <lineage>
        <taxon>Bacteria</taxon>
        <taxon>Pseudomonadati</taxon>
        <taxon>Pseudomonadota</taxon>
        <taxon>Betaproteobacteria</taxon>
        <taxon>Burkholderiales</taxon>
        <taxon>Oxalobacteraceae</taxon>
        <taxon>Collimonas</taxon>
    </lineage>
</organism>
<dbReference type="STRING" id="279058.LT85_3855"/>
<reference evidence="2" key="1">
    <citation type="journal article" date="2014" name="Soil Biol. Biochem.">
        <title>Structure and function of bacterial communities in ageing soils: Insights from the Mendocino ecological staircase.</title>
        <authorList>
            <person name="Uroz S."/>
            <person name="Tech J.J."/>
            <person name="Sawaya N.A."/>
            <person name="Frey-Klett P."/>
            <person name="Leveau J.H.J."/>
        </authorList>
    </citation>
    <scope>NUCLEOTIDE SEQUENCE [LARGE SCALE GENOMIC DNA]</scope>
    <source>
        <strain evidence="2">Cal35</strain>
    </source>
</reference>
<gene>
    <name evidence="1" type="ORF">LT85_3855</name>
</gene>
<dbReference type="AlphaFoldDB" id="A0A0A1FE25"/>
<keyword evidence="2" id="KW-1185">Reference proteome</keyword>
<dbReference type="Proteomes" id="UP000030302">
    <property type="component" value="Chromosome"/>
</dbReference>
<dbReference type="KEGG" id="care:LT85_3855"/>
<dbReference type="EMBL" id="CP009962">
    <property type="protein sequence ID" value="AIY43013.1"/>
    <property type="molecule type" value="Genomic_DNA"/>
</dbReference>
<name>A0A0A1FE25_9BURK</name>
<sequence length="93" mass="10433">MKTALIPAIEIGTTDERVMQRLEAETASMSAVKKERMIVGICNEKNVIYRVVGITGLTEFLDAIDQLVNLDFVDELEGQSNPKNGYDAIFRKR</sequence>
<dbReference type="OrthoDB" id="8780814at2"/>
<evidence type="ECO:0000313" key="2">
    <source>
        <dbReference type="Proteomes" id="UP000030302"/>
    </source>
</evidence>
<dbReference type="HOGENOM" id="CLU_185088_0_0_4"/>